<reference evidence="6 7" key="1">
    <citation type="journal article" date="2012" name="Genome Biol.">
        <title>Genome and low-iron response of an oceanic diatom adapted to chronic iron limitation.</title>
        <authorList>
            <person name="Lommer M."/>
            <person name="Specht M."/>
            <person name="Roy A.S."/>
            <person name="Kraemer L."/>
            <person name="Andreson R."/>
            <person name="Gutowska M.A."/>
            <person name="Wolf J."/>
            <person name="Bergner S.V."/>
            <person name="Schilhabel M.B."/>
            <person name="Klostermeier U.C."/>
            <person name="Beiko R.G."/>
            <person name="Rosenstiel P."/>
            <person name="Hippler M."/>
            <person name="Laroche J."/>
        </authorList>
    </citation>
    <scope>NUCLEOTIDE SEQUENCE [LARGE SCALE GENOMIC DNA]</scope>
    <source>
        <strain evidence="6 7">CCMP1005</strain>
    </source>
</reference>
<dbReference type="GO" id="GO:0016926">
    <property type="term" value="P:protein desumoylation"/>
    <property type="evidence" value="ECO:0007669"/>
    <property type="project" value="TreeGrafter"/>
</dbReference>
<name>K0RC43_THAOC</name>
<evidence type="ECO:0000259" key="5">
    <source>
        <dbReference type="PROSITE" id="PS50600"/>
    </source>
</evidence>
<dbReference type="PANTHER" id="PTHR12606">
    <property type="entry name" value="SENTRIN/SUMO-SPECIFIC PROTEASE"/>
    <property type="match status" value="1"/>
</dbReference>
<dbReference type="Pfam" id="PF02902">
    <property type="entry name" value="Peptidase_C48"/>
    <property type="match status" value="1"/>
</dbReference>
<evidence type="ECO:0000313" key="6">
    <source>
        <dbReference type="EMBL" id="EJK49844.1"/>
    </source>
</evidence>
<gene>
    <name evidence="6" type="ORF">THAOC_31236</name>
</gene>
<dbReference type="SUPFAM" id="SSF54001">
    <property type="entry name" value="Cysteine proteinases"/>
    <property type="match status" value="1"/>
</dbReference>
<evidence type="ECO:0000313" key="7">
    <source>
        <dbReference type="Proteomes" id="UP000266841"/>
    </source>
</evidence>
<accession>K0RC43</accession>
<dbReference type="eggNOG" id="KOG0778">
    <property type="taxonomic scope" value="Eukaryota"/>
</dbReference>
<dbReference type="GO" id="GO:0016929">
    <property type="term" value="F:deSUMOylase activity"/>
    <property type="evidence" value="ECO:0007669"/>
    <property type="project" value="TreeGrafter"/>
</dbReference>
<sequence length="1479" mass="167180">MSSQVNNYAYGNDGPGFCVESEFDQEDDTSPASLHSSDVVGLLSPRLLGLNLNNGMDCYIDGTTMPYRVLQLTPGQRSKLDTITKSYYHPDADLTEVLATRKTDSVSLWAIARVLGLKGCKKDSVNEITRFWLDDSSINFFFKHVLPYFEDMHARIGFSVFFTSYFLPTLFEENNYDPKLANKYNYANVESWADKYCSKNSVDLFSAENLFCPYNYSQQHWGLGVIRVQKKQVQWYDSMSATMSGSRRRKVKMLMDGLVRYMYDEYVRVPKKDPPMPLDEWKLQWSTSIITSCPQQLNAYDCGVFCCMFGFFILNSFEINFDQAFIDLCRNWIALLILSPQGIPFVQVTAIASNKCTRPIDSTTNWTCDDLIPSPQRSIRKLGDQLPHRHVANNDMYGVHGVVESNPDTGGPKVLSYGLAQVVERKQTVQLDPPSGDFLDEDAFFVENGIDVHSYEHNLSANQADGYDSPADGYYDSPEFKAIEAKLHQELTTGPRTYPPDHPFCQPVNQPLQNEVKVEPVQHPSRSTADDLATDEGTRAVQLSHIMRQRPMISSPTRDYGKGTCSRTSQPYFECEHEDNAGNRCEKFRQADPVSAQVSRQEVVKMLELSFDKTGKLDFCNWSDFASSTRGNKANFLIDSMKTVVPLHFKFRNERTNILSLSGKRKGKHGGSTASHDFLVLWEGGCLAKSHGCACTYKAGITREQLERLANPIVDKIEIRIIFTNGCSHHRVGFPYRRMRGQSRSDLVIAIQEGKVKGGPNQRARDAKHALPATHLRALNTEGVAACRTEQNQLSRDAQRAQNKKLGLTHGDTLANAVNAIWKTKEKDAEYRKSMDPNDKSKDLLGIVQYSSFDDGLTVGLFQKPSIQLMTEMMPTNRLVLYYDATGNILQTTRDAFGTTKHLLNSFLSFAPGEFFLNKQDSLRSDKLFECHILGELISHKQGKEVHANFVRRIMMACREMDPNCRGPLLVNTDNDGAMQNGWLDGCRMHLNNVVAPCYLIMAMYQDVLILFIHACRSHCYRALVEWIESRERSAVALRQGVQAMIIHLALRMTATPKLSKAIVTLCAYIVMFEKPLLEVNEEFSSDSPTRKFKDENKCLEIAAQIYHLKRTAQKLLIPTYSKEGMKAHIAEIMEMNGVKSKERFLGEFNARPVLDLLYRSLPFAHVYLQSVSEDGQTGVLVINIIHDAELDGAGLLKPVYGGEFVAKVGLPFKGTLENPLYERHPDATKKGNENKKPLISEYLGYWLSMAPIWSRALPNLIEMCTGTKAEGVICYRKSLPDRSRHGKEIGTYIHYRQEDTVSAIKTLYCDQEASLHLLHKREKRAQKKELAQSMRELGATEDSIRNHEMDVTGGTWDTSGYTGPRGELKLLEEMKTVCRRLADQHDMPLSNTLMFHMVEAHIAERGVGDMNRFGYTTFNKWVLGTWRRSKKGMPTGARAAMIDLKKKFDSNEQSLANLPLRGKAILDALKATKKKGPN</sequence>
<protein>
    <recommendedName>
        <fullName evidence="5">Ubiquitin-like protease family profile domain-containing protein</fullName>
    </recommendedName>
</protein>
<organism evidence="6 7">
    <name type="scientific">Thalassiosira oceanica</name>
    <name type="common">Marine diatom</name>
    <dbReference type="NCBI Taxonomy" id="159749"/>
    <lineage>
        <taxon>Eukaryota</taxon>
        <taxon>Sar</taxon>
        <taxon>Stramenopiles</taxon>
        <taxon>Ochrophyta</taxon>
        <taxon>Bacillariophyta</taxon>
        <taxon>Coscinodiscophyceae</taxon>
        <taxon>Thalassiosirophycidae</taxon>
        <taxon>Thalassiosirales</taxon>
        <taxon>Thalassiosiraceae</taxon>
        <taxon>Thalassiosira</taxon>
    </lineage>
</organism>
<evidence type="ECO:0000256" key="3">
    <source>
        <dbReference type="ARBA" id="ARBA00022801"/>
    </source>
</evidence>
<proteinExistence type="inferred from homology"/>
<dbReference type="GO" id="GO:0005634">
    <property type="term" value="C:nucleus"/>
    <property type="evidence" value="ECO:0007669"/>
    <property type="project" value="TreeGrafter"/>
</dbReference>
<evidence type="ECO:0000256" key="4">
    <source>
        <dbReference type="ARBA" id="ARBA00022807"/>
    </source>
</evidence>
<dbReference type="InterPro" id="IPR003653">
    <property type="entry name" value="Peptidase_C48_C"/>
</dbReference>
<comment type="caution">
    <text evidence="6">The sequence shown here is derived from an EMBL/GenBank/DDBJ whole genome shotgun (WGS) entry which is preliminary data.</text>
</comment>
<dbReference type="OrthoDB" id="40380at2759"/>
<dbReference type="EMBL" id="AGNL01044389">
    <property type="protein sequence ID" value="EJK49844.1"/>
    <property type="molecule type" value="Genomic_DNA"/>
</dbReference>
<dbReference type="Proteomes" id="UP000266841">
    <property type="component" value="Unassembled WGS sequence"/>
</dbReference>
<keyword evidence="3" id="KW-0378">Hydrolase</keyword>
<dbReference type="InterPro" id="IPR038765">
    <property type="entry name" value="Papain-like_cys_pep_sf"/>
</dbReference>
<evidence type="ECO:0000256" key="1">
    <source>
        <dbReference type="ARBA" id="ARBA00005234"/>
    </source>
</evidence>
<dbReference type="Gene3D" id="3.40.395.10">
    <property type="entry name" value="Adenoviral Proteinase, Chain A"/>
    <property type="match status" value="1"/>
</dbReference>
<keyword evidence="4" id="KW-0788">Thiol protease</keyword>
<feature type="domain" description="Ubiquitin-like protease family profile" evidence="5">
    <location>
        <begin position="115"/>
        <end position="313"/>
    </location>
</feature>
<dbReference type="PANTHER" id="PTHR12606:SF141">
    <property type="entry name" value="GH15225P-RELATED"/>
    <property type="match status" value="1"/>
</dbReference>
<dbReference type="GO" id="GO:0006508">
    <property type="term" value="P:proteolysis"/>
    <property type="evidence" value="ECO:0007669"/>
    <property type="project" value="UniProtKB-KW"/>
</dbReference>
<evidence type="ECO:0000256" key="2">
    <source>
        <dbReference type="ARBA" id="ARBA00022670"/>
    </source>
</evidence>
<comment type="similarity">
    <text evidence="1">Belongs to the peptidase C48 family.</text>
</comment>
<keyword evidence="7" id="KW-1185">Reference proteome</keyword>
<keyword evidence="2" id="KW-0645">Protease</keyword>
<dbReference type="PROSITE" id="PS50600">
    <property type="entry name" value="ULP_PROTEASE"/>
    <property type="match status" value="1"/>
</dbReference>